<dbReference type="InterPro" id="IPR052751">
    <property type="entry name" value="Plant_MAPKKK"/>
</dbReference>
<accession>A0A0A0LXQ3</accession>
<dbReference type="PANTHER" id="PTHR48011:SF51">
    <property type="entry name" value="PROTEIN KINASE SUPERFAMILY PROTEIN"/>
    <property type="match status" value="1"/>
</dbReference>
<evidence type="ECO:0000259" key="1">
    <source>
        <dbReference type="PROSITE" id="PS50011"/>
    </source>
</evidence>
<gene>
    <name evidence="2" type="ORF">Csa_1G467210</name>
</gene>
<proteinExistence type="predicted"/>
<protein>
    <recommendedName>
        <fullName evidence="1">Protein kinase domain-containing protein</fullName>
    </recommendedName>
</protein>
<reference evidence="2 3" key="4">
    <citation type="journal article" date="2011" name="BMC Genomics">
        <title>RNA-Seq improves annotation of protein-coding genes in the cucumber genome.</title>
        <authorList>
            <person name="Li Z."/>
            <person name="Zhang Z."/>
            <person name="Yan P."/>
            <person name="Huang S."/>
            <person name="Fei Z."/>
            <person name="Lin K."/>
        </authorList>
    </citation>
    <scope>NUCLEOTIDE SEQUENCE [LARGE SCALE GENOMIC DNA]</scope>
    <source>
        <strain evidence="3">cv. 9930</strain>
    </source>
</reference>
<dbReference type="eggNOG" id="KOG0198">
    <property type="taxonomic scope" value="Eukaryota"/>
</dbReference>
<dbReference type="PROSITE" id="PS50011">
    <property type="entry name" value="PROTEIN_KINASE_DOM"/>
    <property type="match status" value="1"/>
</dbReference>
<name>A0A0A0LXQ3_CUCSA</name>
<dbReference type="Gramene" id="KGN65602">
    <property type="protein sequence ID" value="KGN65602"/>
    <property type="gene ID" value="Csa_1G467210"/>
</dbReference>
<dbReference type="SUPFAM" id="SSF56112">
    <property type="entry name" value="Protein kinase-like (PK-like)"/>
    <property type="match status" value="1"/>
</dbReference>
<evidence type="ECO:0000313" key="2">
    <source>
        <dbReference type="EMBL" id="KGN65602.1"/>
    </source>
</evidence>
<dbReference type="GO" id="GO:0005524">
    <property type="term" value="F:ATP binding"/>
    <property type="evidence" value="ECO:0007669"/>
    <property type="project" value="InterPro"/>
</dbReference>
<dbReference type="AlphaFoldDB" id="A0A0A0LXQ3"/>
<dbReference type="GO" id="GO:0004672">
    <property type="term" value="F:protein kinase activity"/>
    <property type="evidence" value="ECO:0000318"/>
    <property type="project" value="GO_Central"/>
</dbReference>
<evidence type="ECO:0000313" key="3">
    <source>
        <dbReference type="Proteomes" id="UP000029981"/>
    </source>
</evidence>
<dbReference type="InterPro" id="IPR011009">
    <property type="entry name" value="Kinase-like_dom_sf"/>
</dbReference>
<dbReference type="InterPro" id="IPR000719">
    <property type="entry name" value="Prot_kinase_dom"/>
</dbReference>
<reference evidence="2 3" key="1">
    <citation type="journal article" date="2009" name="Nat. Genet.">
        <title>The genome of the cucumber, Cucumis sativus L.</title>
        <authorList>
            <person name="Huang S."/>
            <person name="Li R."/>
            <person name="Zhang Z."/>
            <person name="Li L."/>
            <person name="Gu X."/>
            <person name="Fan W."/>
            <person name="Lucas W.J."/>
            <person name="Wang X."/>
            <person name="Xie B."/>
            <person name="Ni P."/>
            <person name="Ren Y."/>
            <person name="Zhu H."/>
            <person name="Li J."/>
            <person name="Lin K."/>
            <person name="Jin W."/>
            <person name="Fei Z."/>
            <person name="Li G."/>
            <person name="Staub J."/>
            <person name="Kilian A."/>
            <person name="van der Vossen E.A."/>
            <person name="Wu Y."/>
            <person name="Guo J."/>
            <person name="He J."/>
            <person name="Jia Z."/>
            <person name="Ren Y."/>
            <person name="Tian G."/>
            <person name="Lu Y."/>
            <person name="Ruan J."/>
            <person name="Qian W."/>
            <person name="Wang M."/>
            <person name="Huang Q."/>
            <person name="Li B."/>
            <person name="Xuan Z."/>
            <person name="Cao J."/>
            <person name="Asan"/>
            <person name="Wu Z."/>
            <person name="Zhang J."/>
            <person name="Cai Q."/>
            <person name="Bai Y."/>
            <person name="Zhao B."/>
            <person name="Han Y."/>
            <person name="Li Y."/>
            <person name="Li X."/>
            <person name="Wang S."/>
            <person name="Shi Q."/>
            <person name="Liu S."/>
            <person name="Cho W.K."/>
            <person name="Kim J.Y."/>
            <person name="Xu Y."/>
            <person name="Heller-Uszynska K."/>
            <person name="Miao H."/>
            <person name="Cheng Z."/>
            <person name="Zhang S."/>
            <person name="Wu J."/>
            <person name="Yang Y."/>
            <person name="Kang H."/>
            <person name="Li M."/>
            <person name="Liang H."/>
            <person name="Ren X."/>
            <person name="Shi Z."/>
            <person name="Wen M."/>
            <person name="Jian M."/>
            <person name="Yang H."/>
            <person name="Zhang G."/>
            <person name="Yang Z."/>
            <person name="Chen R."/>
            <person name="Liu S."/>
            <person name="Li J."/>
            <person name="Ma L."/>
            <person name="Liu H."/>
            <person name="Zhou Y."/>
            <person name="Zhao J."/>
            <person name="Fang X."/>
            <person name="Li G."/>
            <person name="Fang L."/>
            <person name="Li Y."/>
            <person name="Liu D."/>
            <person name="Zheng H."/>
            <person name="Zhang Y."/>
            <person name="Qin N."/>
            <person name="Li Z."/>
            <person name="Yang G."/>
            <person name="Yang S."/>
            <person name="Bolund L."/>
            <person name="Kristiansen K."/>
            <person name="Zheng H."/>
            <person name="Li S."/>
            <person name="Zhang X."/>
            <person name="Yang H."/>
            <person name="Wang J."/>
            <person name="Sun R."/>
            <person name="Zhang B."/>
            <person name="Jiang S."/>
            <person name="Wang J."/>
            <person name="Du Y."/>
            <person name="Li S."/>
        </authorList>
    </citation>
    <scope>NUCLEOTIDE SEQUENCE [LARGE SCALE GENOMIC DNA]</scope>
    <source>
        <strain evidence="3">cv. 9930</strain>
    </source>
</reference>
<dbReference type="Pfam" id="PF00069">
    <property type="entry name" value="Pkinase"/>
    <property type="match status" value="1"/>
</dbReference>
<dbReference type="EMBL" id="CM002922">
    <property type="protein sequence ID" value="KGN65602.1"/>
    <property type="molecule type" value="Genomic_DNA"/>
</dbReference>
<dbReference type="SMART" id="SM00220">
    <property type="entry name" value="S_TKc"/>
    <property type="match status" value="1"/>
</dbReference>
<dbReference type="Gene3D" id="1.10.510.10">
    <property type="entry name" value="Transferase(Phosphotransferase) domain 1"/>
    <property type="match status" value="1"/>
</dbReference>
<reference evidence="2 3" key="2">
    <citation type="journal article" date="2009" name="PLoS ONE">
        <title>An integrated genetic and cytogenetic map of the cucumber genome.</title>
        <authorList>
            <person name="Ren Y."/>
            <person name="Zhang Z."/>
            <person name="Liu J."/>
            <person name="Staub J.E."/>
            <person name="Han Y."/>
            <person name="Cheng Z."/>
            <person name="Li X."/>
            <person name="Lu J."/>
            <person name="Miao H."/>
            <person name="Kang H."/>
            <person name="Xie B."/>
            <person name="Gu X."/>
            <person name="Wang X."/>
            <person name="Du Y."/>
            <person name="Jin W."/>
            <person name="Huang S."/>
        </authorList>
    </citation>
    <scope>NUCLEOTIDE SEQUENCE [LARGE SCALE GENOMIC DNA]</scope>
    <source>
        <strain evidence="3">cv. 9930</strain>
    </source>
</reference>
<organism evidence="2 3">
    <name type="scientific">Cucumis sativus</name>
    <name type="common">Cucumber</name>
    <dbReference type="NCBI Taxonomy" id="3659"/>
    <lineage>
        <taxon>Eukaryota</taxon>
        <taxon>Viridiplantae</taxon>
        <taxon>Streptophyta</taxon>
        <taxon>Embryophyta</taxon>
        <taxon>Tracheophyta</taxon>
        <taxon>Spermatophyta</taxon>
        <taxon>Magnoliopsida</taxon>
        <taxon>eudicotyledons</taxon>
        <taxon>Gunneridae</taxon>
        <taxon>Pentapetalae</taxon>
        <taxon>rosids</taxon>
        <taxon>fabids</taxon>
        <taxon>Cucurbitales</taxon>
        <taxon>Cucurbitaceae</taxon>
        <taxon>Benincaseae</taxon>
        <taxon>Cucumis</taxon>
    </lineage>
</organism>
<keyword evidence="3" id="KW-1185">Reference proteome</keyword>
<dbReference type="Proteomes" id="UP000029981">
    <property type="component" value="Chromosome 1"/>
</dbReference>
<dbReference type="GO" id="GO:0007165">
    <property type="term" value="P:signal transduction"/>
    <property type="evidence" value="ECO:0000318"/>
    <property type="project" value="GO_Central"/>
</dbReference>
<reference evidence="2 3" key="3">
    <citation type="journal article" date="2010" name="BMC Genomics">
        <title>Transcriptome sequencing and comparative analysis of cucumber flowers with different sex types.</title>
        <authorList>
            <person name="Guo S."/>
            <person name="Zheng Y."/>
            <person name="Joung J.G."/>
            <person name="Liu S."/>
            <person name="Zhang Z."/>
            <person name="Crasta O.R."/>
            <person name="Sobral B.W."/>
            <person name="Xu Y."/>
            <person name="Huang S."/>
            <person name="Fei Z."/>
        </authorList>
    </citation>
    <scope>NUCLEOTIDE SEQUENCE [LARGE SCALE GENOMIC DNA]</scope>
    <source>
        <strain evidence="3">cv. 9930</strain>
    </source>
</reference>
<dbReference type="PANTHER" id="PTHR48011">
    <property type="entry name" value="CCR4-NOT TRANSCRIPTIONAL COMPLEX SUBUNIT CAF120-RELATED"/>
    <property type="match status" value="1"/>
</dbReference>
<sequence>MVNWEPVKALGQGSCASVFLARSTMDPLDYFAVKVARLRNKSSLLSWEKNILKHFIGCPEIVQCLGSELSEDEVKEYLKMILKGLSCIHRKGFVHADLKPANILAFPQNNGKMELKIADFGISRRCGEKHEVAKDASRCSKQGRGWGDPVLVLPTEKKKFPHSLSNVQCIRGFANPAS</sequence>
<feature type="domain" description="Protein kinase" evidence="1">
    <location>
        <begin position="1"/>
        <end position="178"/>
    </location>
</feature>